<feature type="transmembrane region" description="Helical" evidence="6">
    <location>
        <begin position="63"/>
        <end position="85"/>
    </location>
</feature>
<comment type="similarity">
    <text evidence="6">Belongs to the VMA21 family.</text>
</comment>
<dbReference type="PANTHER" id="PTHR31792">
    <property type="entry name" value="VACUOLAR ATPASE ASSEMBLY INTEGRAL MEMBRANE PROTEIN VMA21"/>
    <property type="match status" value="1"/>
</dbReference>
<keyword evidence="2 6" id="KW-0256">Endoplasmic reticulum</keyword>
<evidence type="ECO:0000256" key="7">
    <source>
        <dbReference type="SAM" id="MobiDB-lite"/>
    </source>
</evidence>
<evidence type="ECO:0000256" key="1">
    <source>
        <dbReference type="ARBA" id="ARBA00022692"/>
    </source>
</evidence>
<comment type="function">
    <text evidence="6">Required for the assembly of the V0 complex of the vacuolar ATPase (V-ATPase) in the endoplasmic reticulum.</text>
</comment>
<dbReference type="GO" id="GO:0070072">
    <property type="term" value="P:vacuolar proton-transporting V-type ATPase complex assembly"/>
    <property type="evidence" value="ECO:0007669"/>
    <property type="project" value="UniProtKB-UniRule"/>
</dbReference>
<keyword evidence="4 6" id="KW-0472">Membrane</keyword>
<feature type="region of interest" description="Disordered" evidence="7">
    <location>
        <begin position="1"/>
        <end position="28"/>
    </location>
</feature>
<evidence type="ECO:0000313" key="9">
    <source>
        <dbReference type="Proteomes" id="UP000283383"/>
    </source>
</evidence>
<name>A0A420JAW3_9PEZI</name>
<accession>A0A420JAW3</accession>
<evidence type="ECO:0000256" key="5">
    <source>
        <dbReference type="ARBA" id="ARBA00023329"/>
    </source>
</evidence>
<organism evidence="8 9">
    <name type="scientific">Golovinomyces cichoracearum</name>
    <dbReference type="NCBI Taxonomy" id="62708"/>
    <lineage>
        <taxon>Eukaryota</taxon>
        <taxon>Fungi</taxon>
        <taxon>Dikarya</taxon>
        <taxon>Ascomycota</taxon>
        <taxon>Pezizomycotina</taxon>
        <taxon>Leotiomycetes</taxon>
        <taxon>Erysiphales</taxon>
        <taxon>Erysiphaceae</taxon>
        <taxon>Golovinomyces</taxon>
    </lineage>
</organism>
<dbReference type="PANTHER" id="PTHR31792:SF3">
    <property type="entry name" value="VACUOLAR ATPASE ASSEMBLY INTEGRAL MEMBRANE PROTEIN VMA21"/>
    <property type="match status" value="1"/>
</dbReference>
<dbReference type="EMBL" id="MCBQ01000526">
    <property type="protein sequence ID" value="RKF83955.1"/>
    <property type="molecule type" value="Genomic_DNA"/>
</dbReference>
<reference evidence="8 9" key="1">
    <citation type="journal article" date="2018" name="BMC Genomics">
        <title>Comparative genome analyses reveal sequence features reflecting distinct modes of host-adaptation between dicot and monocot powdery mildew.</title>
        <authorList>
            <person name="Wu Y."/>
            <person name="Ma X."/>
            <person name="Pan Z."/>
            <person name="Kale S.D."/>
            <person name="Song Y."/>
            <person name="King H."/>
            <person name="Zhang Q."/>
            <person name="Presley C."/>
            <person name="Deng X."/>
            <person name="Wei C.I."/>
            <person name="Xiao S."/>
        </authorList>
    </citation>
    <scope>NUCLEOTIDE SEQUENCE [LARGE SCALE GENOMIC DNA]</scope>
    <source>
        <strain evidence="8">UMSG3</strain>
    </source>
</reference>
<dbReference type="GO" id="GO:0012507">
    <property type="term" value="C:ER to Golgi transport vesicle membrane"/>
    <property type="evidence" value="ECO:0007669"/>
    <property type="project" value="UniProtKB-SubCell"/>
</dbReference>
<dbReference type="Proteomes" id="UP000283383">
    <property type="component" value="Unassembled WGS sequence"/>
</dbReference>
<evidence type="ECO:0000313" key="8">
    <source>
        <dbReference type="EMBL" id="RKF83955.1"/>
    </source>
</evidence>
<feature type="short sequence motif" description="Prevents secretion from ER" evidence="6">
    <location>
        <begin position="147"/>
        <end position="150"/>
    </location>
</feature>
<dbReference type="Pfam" id="PF09446">
    <property type="entry name" value="VMA21"/>
    <property type="match status" value="1"/>
</dbReference>
<gene>
    <name evidence="8" type="ORF">GcM3_005009</name>
</gene>
<keyword evidence="3 6" id="KW-1133">Transmembrane helix</keyword>
<dbReference type="AlphaFoldDB" id="A0A420JAW3"/>
<evidence type="ECO:0000256" key="3">
    <source>
        <dbReference type="ARBA" id="ARBA00022989"/>
    </source>
</evidence>
<dbReference type="GO" id="GO:0005789">
    <property type="term" value="C:endoplasmic reticulum membrane"/>
    <property type="evidence" value="ECO:0007669"/>
    <property type="project" value="UniProtKB-SubCell"/>
</dbReference>
<proteinExistence type="inferred from homology"/>
<dbReference type="GO" id="GO:0033116">
    <property type="term" value="C:endoplasmic reticulum-Golgi intermediate compartment membrane"/>
    <property type="evidence" value="ECO:0007669"/>
    <property type="project" value="UniProtKB-SubCell"/>
</dbReference>
<comment type="caution">
    <text evidence="8">The sequence shown here is derived from an EMBL/GenBank/DDBJ whole genome shotgun (WGS) entry which is preliminary data.</text>
</comment>
<comment type="subcellular location">
    <subcellularLocation>
        <location evidence="6">Endoplasmic reticulum membrane</location>
        <topology evidence="6">Multi-pass membrane protein</topology>
    </subcellularLocation>
    <subcellularLocation>
        <location evidence="6">Endoplasmic reticulum-Golgi intermediate compartment membrane</location>
        <topology evidence="6">Multi-pass membrane protein</topology>
    </subcellularLocation>
    <subcellularLocation>
        <location evidence="6">Cytoplasmic vesicle</location>
        <location evidence="6">COPII-coated vesicle membrane</location>
        <topology evidence="6">Multi-pass membrane protein</topology>
    </subcellularLocation>
</comment>
<sequence length="150" mass="16532">MINSGPEQKNANIQQIKGEKESRSNNDSLQSGQLNLLLLFNSQIPCCTKRKVELIYPSPYSHVIFKLLGFTLAMVVGPIGCYFATLNKIFGGQSNLSAPWRKTKVYIGNSTYAGTTAAIVANLILAGYIIVAFREDLGEVSETKEEKKKK</sequence>
<dbReference type="STRING" id="62708.A0A420JAW3"/>
<protein>
    <submittedName>
        <fullName evidence="8">Vacuolar ATPase assembly integral membrane protein vma21</fullName>
    </submittedName>
</protein>
<evidence type="ECO:0000256" key="6">
    <source>
        <dbReference type="HAMAP-Rule" id="MF_03058"/>
    </source>
</evidence>
<feature type="transmembrane region" description="Helical" evidence="6">
    <location>
        <begin position="106"/>
        <end position="131"/>
    </location>
</feature>
<keyword evidence="1 6" id="KW-0812">Transmembrane</keyword>
<evidence type="ECO:0000256" key="4">
    <source>
        <dbReference type="ARBA" id="ARBA00023136"/>
    </source>
</evidence>
<dbReference type="HAMAP" id="MF_03058">
    <property type="entry name" value="VMA21"/>
    <property type="match status" value="1"/>
</dbReference>
<feature type="compositionally biased region" description="Polar residues" evidence="7">
    <location>
        <begin position="1"/>
        <end position="15"/>
    </location>
</feature>
<dbReference type="InterPro" id="IPR019013">
    <property type="entry name" value="Vma21"/>
</dbReference>
<evidence type="ECO:0000256" key="2">
    <source>
        <dbReference type="ARBA" id="ARBA00022824"/>
    </source>
</evidence>
<keyword evidence="5 6" id="KW-0968">Cytoplasmic vesicle</keyword>
<keyword evidence="9" id="KW-1185">Reference proteome</keyword>